<protein>
    <recommendedName>
        <fullName evidence="1">PIN domain-containing protein</fullName>
    </recommendedName>
</protein>
<evidence type="ECO:0000259" key="1">
    <source>
        <dbReference type="Pfam" id="PF01850"/>
    </source>
</evidence>
<accession>A0A3B0VKM0</accession>
<dbReference type="EMBL" id="UOEU01000824">
    <property type="protein sequence ID" value="VAW41080.1"/>
    <property type="molecule type" value="Genomic_DNA"/>
</dbReference>
<gene>
    <name evidence="2" type="ORF">MNBD_CHLOROFLEXI01-2337</name>
</gene>
<evidence type="ECO:0000313" key="2">
    <source>
        <dbReference type="EMBL" id="VAW41080.1"/>
    </source>
</evidence>
<dbReference type="InterPro" id="IPR002716">
    <property type="entry name" value="PIN_dom"/>
</dbReference>
<proteinExistence type="predicted"/>
<name>A0A3B0VKM0_9ZZZZ</name>
<dbReference type="SUPFAM" id="SSF88723">
    <property type="entry name" value="PIN domain-like"/>
    <property type="match status" value="1"/>
</dbReference>
<dbReference type="AlphaFoldDB" id="A0A3B0VKM0"/>
<organism evidence="2">
    <name type="scientific">hydrothermal vent metagenome</name>
    <dbReference type="NCBI Taxonomy" id="652676"/>
    <lineage>
        <taxon>unclassified sequences</taxon>
        <taxon>metagenomes</taxon>
        <taxon>ecological metagenomes</taxon>
    </lineage>
</organism>
<sequence>MAALRKVFADANVLIAGADLRTGASNAVLLMAEIGLYRLLVSRLVLDEAERNLRKKLPHALPNFAQQMAQIQLEIVPPLPIEEVKQWEAIIEAKDAPILATAVSGLDKFIANHPDASTRRKRYNGVGGKNDDTILHA</sequence>
<dbReference type="InterPro" id="IPR029060">
    <property type="entry name" value="PIN-like_dom_sf"/>
</dbReference>
<dbReference type="Pfam" id="PF01850">
    <property type="entry name" value="PIN"/>
    <property type="match status" value="1"/>
</dbReference>
<reference evidence="2" key="1">
    <citation type="submission" date="2018-06" db="EMBL/GenBank/DDBJ databases">
        <authorList>
            <person name="Zhirakovskaya E."/>
        </authorList>
    </citation>
    <scope>NUCLEOTIDE SEQUENCE</scope>
</reference>
<feature type="domain" description="PIN" evidence="1">
    <location>
        <begin position="7"/>
        <end position="104"/>
    </location>
</feature>